<dbReference type="HAMAP" id="MF_00028">
    <property type="entry name" value="CobQ"/>
    <property type="match status" value="1"/>
</dbReference>
<accession>A0ABM7H8F1</accession>
<sequence>MSLIVLGTASHVGKSVTVAALCRALHRRGIPVAPFKSQNMSLNSYVTADGSEIGIAQAVQAFAAGVEPEADMNPVLLKPRADSVSQVVLLGRPYKDVQIRDYYRETDTLLTEAVAAFERLRRRFGNVVVEGAGGAAEVNLYDRDIANIRLARSLRLPILLVADIERGGVFAQVYGTLALLPEDIRPLVAGVIVNKFRGDPGLFASGVTKLEELTGVPVLGVVPFADIPLPSEDSLSIADKRERSTARPVRIAVLRLPRIANFTDFELLEEHATVDYVPPGATLSGYDCIILPGTKNTVEDLAVLNRHGVGEELRLARKRGVPIIGICGGYQMLGSRIVDAGIESENLAEYPGFGLLDVVTAFSGYRKTTVQVRRRATGPGPILTAMEEVEGYEIHMGETERGELPEAFAGEGAATPDGLVFGTYMHGLFRNPSAVNALLAHLSERRGVAFEPVTDASAGALGAAASYDDLARHFEEHVDMDAILEFFM</sequence>
<organism evidence="8 9">
    <name type="scientific">Methanoculleus chikugoensis</name>
    <dbReference type="NCBI Taxonomy" id="118126"/>
    <lineage>
        <taxon>Archaea</taxon>
        <taxon>Methanobacteriati</taxon>
        <taxon>Methanobacteriota</taxon>
        <taxon>Stenosarchaea group</taxon>
        <taxon>Methanomicrobia</taxon>
        <taxon>Methanomicrobiales</taxon>
        <taxon>Methanomicrobiaceae</taxon>
        <taxon>Methanoculleus</taxon>
    </lineage>
</organism>
<feature type="active site" evidence="5">
    <location>
        <position position="426"/>
    </location>
</feature>
<dbReference type="Proteomes" id="UP000824969">
    <property type="component" value="Chromosome"/>
</dbReference>
<dbReference type="CDD" id="cd05389">
    <property type="entry name" value="CobQ_N"/>
    <property type="match status" value="1"/>
</dbReference>
<feature type="domain" description="CobB/CobQ-like glutamine amidotransferase" evidence="7">
    <location>
        <begin position="250"/>
        <end position="432"/>
    </location>
</feature>
<evidence type="ECO:0000313" key="8">
    <source>
        <dbReference type="EMBL" id="BBL69127.1"/>
    </source>
</evidence>
<comment type="pathway">
    <text evidence="5">Cofactor biosynthesis; adenosylcobalamin biosynthesis.</text>
</comment>
<keyword evidence="3 5" id="KW-0315">Glutamine amidotransferase</keyword>
<evidence type="ECO:0000256" key="1">
    <source>
        <dbReference type="ARBA" id="ARBA00006205"/>
    </source>
</evidence>
<dbReference type="Pfam" id="PF01656">
    <property type="entry name" value="CbiA"/>
    <property type="match status" value="1"/>
</dbReference>
<proteinExistence type="inferred from homology"/>
<evidence type="ECO:0000259" key="6">
    <source>
        <dbReference type="Pfam" id="PF01656"/>
    </source>
</evidence>
<dbReference type="NCBIfam" id="NF001989">
    <property type="entry name" value="PRK00784.1"/>
    <property type="match status" value="1"/>
</dbReference>
<dbReference type="PANTHER" id="PTHR21343:SF1">
    <property type="entry name" value="COBYRIC ACID SYNTHASE"/>
    <property type="match status" value="1"/>
</dbReference>
<dbReference type="RefSeq" id="WP_221057123.1">
    <property type="nucleotide sequence ID" value="NZ_AP019781.1"/>
</dbReference>
<dbReference type="InterPro" id="IPR002586">
    <property type="entry name" value="CobQ/CobB/MinD/ParA_Nub-bd_dom"/>
</dbReference>
<dbReference type="GeneID" id="66131851"/>
<feature type="domain" description="CobQ/CobB/MinD/ParA nucleotide binding" evidence="6">
    <location>
        <begin position="4"/>
        <end position="225"/>
    </location>
</feature>
<dbReference type="InterPro" id="IPR004459">
    <property type="entry name" value="CobQ_synth"/>
</dbReference>
<dbReference type="NCBIfam" id="TIGR00313">
    <property type="entry name" value="cobQ"/>
    <property type="match status" value="1"/>
</dbReference>
<evidence type="ECO:0000256" key="2">
    <source>
        <dbReference type="ARBA" id="ARBA00014921"/>
    </source>
</evidence>
<dbReference type="InterPro" id="IPR033949">
    <property type="entry name" value="CobQ_GATase1"/>
</dbReference>
<dbReference type="InterPro" id="IPR011698">
    <property type="entry name" value="GATase_3"/>
</dbReference>
<dbReference type="InterPro" id="IPR047045">
    <property type="entry name" value="CobQ_N"/>
</dbReference>
<dbReference type="EMBL" id="AP019781">
    <property type="protein sequence ID" value="BBL69127.1"/>
    <property type="molecule type" value="Genomic_DNA"/>
</dbReference>
<gene>
    <name evidence="5" type="primary">cobQ</name>
    <name evidence="8" type="ORF">MchiMG62_23080</name>
</gene>
<evidence type="ECO:0000313" key="9">
    <source>
        <dbReference type="Proteomes" id="UP000824969"/>
    </source>
</evidence>
<keyword evidence="5" id="KW-0169">Cobalamin biosynthesis</keyword>
<comment type="similarity">
    <text evidence="1 5">Belongs to the CobB/CobQ family. CobQ subfamily.</text>
</comment>
<evidence type="ECO:0000256" key="3">
    <source>
        <dbReference type="ARBA" id="ARBA00022962"/>
    </source>
</evidence>
<keyword evidence="9" id="KW-1185">Reference proteome</keyword>
<evidence type="ECO:0000256" key="4">
    <source>
        <dbReference type="ARBA" id="ARBA00025166"/>
    </source>
</evidence>
<dbReference type="Pfam" id="PF07685">
    <property type="entry name" value="GATase_3"/>
    <property type="match status" value="1"/>
</dbReference>
<evidence type="ECO:0000256" key="5">
    <source>
        <dbReference type="HAMAP-Rule" id="MF_00028"/>
    </source>
</evidence>
<feature type="active site" description="Nucleophile" evidence="5">
    <location>
        <position position="327"/>
    </location>
</feature>
<evidence type="ECO:0000259" key="7">
    <source>
        <dbReference type="Pfam" id="PF07685"/>
    </source>
</evidence>
<protein>
    <recommendedName>
        <fullName evidence="2 5">Probable cobyric acid synthase</fullName>
    </recommendedName>
</protein>
<name>A0ABM7H8F1_9EURY</name>
<dbReference type="PANTHER" id="PTHR21343">
    <property type="entry name" value="DETHIOBIOTIN SYNTHETASE"/>
    <property type="match status" value="1"/>
</dbReference>
<reference evidence="8 9" key="1">
    <citation type="submission" date="2019-06" db="EMBL/GenBank/DDBJ databases">
        <title>Complete genome sequence of Methanoculleus chikugoensis strain MG62.</title>
        <authorList>
            <person name="Asakawa S."/>
            <person name="Dianou D."/>
        </authorList>
    </citation>
    <scope>NUCLEOTIDE SEQUENCE [LARGE SCALE GENOMIC DNA]</scope>
    <source>
        <strain evidence="8 9">MG62</strain>
    </source>
</reference>
<dbReference type="CDD" id="cd01750">
    <property type="entry name" value="GATase1_CobQ"/>
    <property type="match status" value="1"/>
</dbReference>
<comment type="function">
    <text evidence="4 5">Catalyzes amidations at positions B, D, E, and G on adenosylcobyrinic A,C-diamide. NH(2) groups are provided by glutamine, and one molecule of ATP is hydrogenolyzed for each amidation.</text>
</comment>